<dbReference type="Gene3D" id="2.30.30.60">
    <property type="match status" value="1"/>
</dbReference>
<gene>
    <name evidence="11" type="ORF">CP98_01644</name>
</gene>
<dbReference type="InterPro" id="IPR052702">
    <property type="entry name" value="MscS-like_channel"/>
</dbReference>
<dbReference type="AlphaFoldDB" id="A0A084ENJ7"/>
<dbReference type="InterPro" id="IPR023408">
    <property type="entry name" value="MscS_beta-dom_sf"/>
</dbReference>
<dbReference type="Pfam" id="PF00924">
    <property type="entry name" value="MS_channel_2nd"/>
    <property type="match status" value="1"/>
</dbReference>
<evidence type="ECO:0000256" key="4">
    <source>
        <dbReference type="ARBA" id="ARBA00022692"/>
    </source>
</evidence>
<dbReference type="STRING" id="13690.AX777_10330"/>
<dbReference type="Gene3D" id="1.10.287.1260">
    <property type="match status" value="1"/>
</dbReference>
<dbReference type="Gene3D" id="3.30.70.100">
    <property type="match status" value="1"/>
</dbReference>
<feature type="transmembrane region" description="Helical" evidence="8">
    <location>
        <begin position="232"/>
        <end position="255"/>
    </location>
</feature>
<feature type="transmembrane region" description="Helical" evidence="8">
    <location>
        <begin position="118"/>
        <end position="139"/>
    </location>
</feature>
<evidence type="ECO:0000256" key="6">
    <source>
        <dbReference type="ARBA" id="ARBA00023136"/>
    </source>
</evidence>
<evidence type="ECO:0000313" key="11">
    <source>
        <dbReference type="EMBL" id="KEZ19539.1"/>
    </source>
</evidence>
<dbReference type="RefSeq" id="WP_037518541.1">
    <property type="nucleotide sequence ID" value="NZ_JGVR01000008.1"/>
</dbReference>
<sequence length="431" mass="46531">MTQLSAWLARLPGNADITQPLIAVGIALLLYAMAYGLARLLAPRIRERLPALSELASTHVRPMLRHAISAPLFATALALWPADSIAHLILGAALALAVALFALHLLQALSFPRWAITPLALLLFVMVISGSSGGIAPVGSMLDDVALTLGKRRISLLDILSVAATLVALLAGIRLANRLIRRSIQKAPDLDPTQKLLGQKLAGIAVIIAAFFIGIDILGIDLTAFTVFSGALGLAVGFGLQKTVGNLIAGIILLMDRSIKPGDVIAVGDSFGWVSKIGVRAVSIITRDGKKHLIPNENLMTQEVENWSYSDRNIRVRIPVGISNDSDIALAQQLMLEAAKESPRALKHPEPKVWLTALGQYRLEHEIRVWINDPENGVGGVTSDVLMRVLDKFKAQGIIVPYPRQIIELRQPQNRHDPAMNEPDISDHSPS</sequence>
<dbReference type="EMBL" id="JGVR01000008">
    <property type="protein sequence ID" value="KEZ19539.1"/>
    <property type="molecule type" value="Genomic_DNA"/>
</dbReference>
<evidence type="ECO:0000313" key="12">
    <source>
        <dbReference type="Proteomes" id="UP000028534"/>
    </source>
</evidence>
<feature type="transmembrane region" description="Helical" evidence="8">
    <location>
        <begin position="20"/>
        <end position="42"/>
    </location>
</feature>
<name>A0A084ENJ7_SPHYA</name>
<comment type="subcellular location">
    <subcellularLocation>
        <location evidence="1">Cell membrane</location>
        <topology evidence="1">Multi-pass membrane protein</topology>
    </subcellularLocation>
</comment>
<dbReference type="InterPro" id="IPR049278">
    <property type="entry name" value="MS_channel_C"/>
</dbReference>
<evidence type="ECO:0000256" key="7">
    <source>
        <dbReference type="SAM" id="MobiDB-lite"/>
    </source>
</evidence>
<organism evidence="11 12">
    <name type="scientific">Sphingobium yanoikuyae</name>
    <name type="common">Sphingomonas yanoikuyae</name>
    <dbReference type="NCBI Taxonomy" id="13690"/>
    <lineage>
        <taxon>Bacteria</taxon>
        <taxon>Pseudomonadati</taxon>
        <taxon>Pseudomonadota</taxon>
        <taxon>Alphaproteobacteria</taxon>
        <taxon>Sphingomonadales</taxon>
        <taxon>Sphingomonadaceae</taxon>
        <taxon>Sphingobium</taxon>
    </lineage>
</organism>
<keyword evidence="3" id="KW-1003">Cell membrane</keyword>
<dbReference type="SUPFAM" id="SSF82861">
    <property type="entry name" value="Mechanosensitive channel protein MscS (YggB), transmembrane region"/>
    <property type="match status" value="1"/>
</dbReference>
<evidence type="ECO:0000256" key="8">
    <source>
        <dbReference type="SAM" id="Phobius"/>
    </source>
</evidence>
<feature type="compositionally biased region" description="Basic and acidic residues" evidence="7">
    <location>
        <begin position="414"/>
        <end position="431"/>
    </location>
</feature>
<dbReference type="Proteomes" id="UP000028534">
    <property type="component" value="Unassembled WGS sequence"/>
</dbReference>
<feature type="transmembrane region" description="Helical" evidence="8">
    <location>
        <begin position="201"/>
        <end position="220"/>
    </location>
</feature>
<evidence type="ECO:0000256" key="5">
    <source>
        <dbReference type="ARBA" id="ARBA00022989"/>
    </source>
</evidence>
<proteinExistence type="inferred from homology"/>
<comment type="caution">
    <text evidence="11">The sequence shown here is derived from an EMBL/GenBank/DDBJ whole genome shotgun (WGS) entry which is preliminary data.</text>
</comment>
<reference evidence="11 12" key="1">
    <citation type="submission" date="2014-03" db="EMBL/GenBank/DDBJ databases">
        <title>Genome sequence of Sphingobium yanoikuyae B1.</title>
        <authorList>
            <person name="Gan H.M."/>
            <person name="Gan H.Y."/>
            <person name="Savka M.A."/>
        </authorList>
    </citation>
    <scope>NUCLEOTIDE SEQUENCE [LARGE SCALE GENOMIC DNA]</scope>
    <source>
        <strain evidence="11 12">B1</strain>
    </source>
</reference>
<dbReference type="eggNOG" id="COG3264">
    <property type="taxonomic scope" value="Bacteria"/>
</dbReference>
<dbReference type="GO" id="GO:0005886">
    <property type="term" value="C:plasma membrane"/>
    <property type="evidence" value="ECO:0007669"/>
    <property type="project" value="UniProtKB-SubCell"/>
</dbReference>
<feature type="domain" description="Mechanosensitive ion channel MscS C-terminal" evidence="10">
    <location>
        <begin position="316"/>
        <end position="399"/>
    </location>
</feature>
<dbReference type="InterPro" id="IPR011014">
    <property type="entry name" value="MscS_channel_TM-2"/>
</dbReference>
<protein>
    <submittedName>
        <fullName evidence="11">Small-conductance mechanosensitive channel</fullName>
    </submittedName>
</protein>
<feature type="transmembrane region" description="Helical" evidence="8">
    <location>
        <begin position="63"/>
        <end position="82"/>
    </location>
</feature>
<dbReference type="InterPro" id="IPR011066">
    <property type="entry name" value="MscS_channel_C_sf"/>
</dbReference>
<dbReference type="Pfam" id="PF21082">
    <property type="entry name" value="MS_channel_3rd"/>
    <property type="match status" value="1"/>
</dbReference>
<keyword evidence="4 8" id="KW-0812">Transmembrane</keyword>
<dbReference type="InterPro" id="IPR010920">
    <property type="entry name" value="LSM_dom_sf"/>
</dbReference>
<evidence type="ECO:0000259" key="10">
    <source>
        <dbReference type="Pfam" id="PF21082"/>
    </source>
</evidence>
<feature type="transmembrane region" description="Helical" evidence="8">
    <location>
        <begin position="88"/>
        <end position="106"/>
    </location>
</feature>
<keyword evidence="5 8" id="KW-1133">Transmembrane helix</keyword>
<accession>A0A084ENJ7</accession>
<feature type="region of interest" description="Disordered" evidence="7">
    <location>
        <begin position="410"/>
        <end position="431"/>
    </location>
</feature>
<comment type="similarity">
    <text evidence="2">Belongs to the MscS (TC 1.A.23) family.</text>
</comment>
<evidence type="ECO:0000259" key="9">
    <source>
        <dbReference type="Pfam" id="PF00924"/>
    </source>
</evidence>
<evidence type="ECO:0000256" key="1">
    <source>
        <dbReference type="ARBA" id="ARBA00004651"/>
    </source>
</evidence>
<dbReference type="PANTHER" id="PTHR30347:SF1">
    <property type="entry name" value="MECHANOSENSITIVE CHANNEL MSCK"/>
    <property type="match status" value="1"/>
</dbReference>
<evidence type="ECO:0000256" key="3">
    <source>
        <dbReference type="ARBA" id="ARBA00022475"/>
    </source>
</evidence>
<dbReference type="PATRIC" id="fig|13690.10.peg.1692"/>
<feature type="transmembrane region" description="Helical" evidence="8">
    <location>
        <begin position="159"/>
        <end position="180"/>
    </location>
</feature>
<dbReference type="GO" id="GO:0008381">
    <property type="term" value="F:mechanosensitive monoatomic ion channel activity"/>
    <property type="evidence" value="ECO:0007669"/>
    <property type="project" value="UniProtKB-ARBA"/>
</dbReference>
<dbReference type="PANTHER" id="PTHR30347">
    <property type="entry name" value="POTASSIUM CHANNEL RELATED"/>
    <property type="match status" value="1"/>
</dbReference>
<dbReference type="SUPFAM" id="SSF50182">
    <property type="entry name" value="Sm-like ribonucleoproteins"/>
    <property type="match status" value="1"/>
</dbReference>
<evidence type="ECO:0000256" key="2">
    <source>
        <dbReference type="ARBA" id="ARBA00008017"/>
    </source>
</evidence>
<keyword evidence="6 8" id="KW-0472">Membrane</keyword>
<feature type="domain" description="Mechanosensitive ion channel MscS" evidence="9">
    <location>
        <begin position="243"/>
        <end position="308"/>
    </location>
</feature>
<dbReference type="SUPFAM" id="SSF82689">
    <property type="entry name" value="Mechanosensitive channel protein MscS (YggB), C-terminal domain"/>
    <property type="match status" value="1"/>
</dbReference>
<dbReference type="InterPro" id="IPR006685">
    <property type="entry name" value="MscS_channel_2nd"/>
</dbReference>